<reference evidence="1 2" key="1">
    <citation type="journal article" date="2005" name="Int. J. Syst. Evol. Microbiol.">
        <title>Bacillus litoralis sp. nov., isolated from a tidal flat of the Yellow Sea in Korea.</title>
        <authorList>
            <person name="Yoon J.H."/>
            <person name="Oh T.K."/>
        </authorList>
    </citation>
    <scope>NUCLEOTIDE SEQUENCE [LARGE SCALE GENOMIC DNA]</scope>
    <source>
        <strain evidence="1 2">SW-211</strain>
    </source>
</reference>
<keyword evidence="2" id="KW-1185">Reference proteome</keyword>
<evidence type="ECO:0000313" key="1">
    <source>
        <dbReference type="EMBL" id="TXC86059.1"/>
    </source>
</evidence>
<name>A0A5C6VM88_9BACI</name>
<accession>A0A5C6VM88</accession>
<organism evidence="1 2">
    <name type="scientific">Metabacillus litoralis</name>
    <dbReference type="NCBI Taxonomy" id="152268"/>
    <lineage>
        <taxon>Bacteria</taxon>
        <taxon>Bacillati</taxon>
        <taxon>Bacillota</taxon>
        <taxon>Bacilli</taxon>
        <taxon>Bacillales</taxon>
        <taxon>Bacillaceae</taxon>
        <taxon>Metabacillus</taxon>
    </lineage>
</organism>
<comment type="caution">
    <text evidence="1">The sequence shown here is derived from an EMBL/GenBank/DDBJ whole genome shotgun (WGS) entry which is preliminary data.</text>
</comment>
<sequence>MKYFLYELHVAQNTDNISEQECNKIENQWQLHIENYQEIYRTLKDRLPLAVFKHFYSWGFHDYRLIKMEIEHKSLLQLNVHFTLSNDEEEENEELWILSFHNVSIFKTEHHNFDNEKSILSRDIDSWLYEEFLPVNGLTLSFEVIFSSGGNVLIHFLNHSVSIKRIK</sequence>
<dbReference type="EMBL" id="VOQF01000013">
    <property type="protein sequence ID" value="TXC86059.1"/>
    <property type="molecule type" value="Genomic_DNA"/>
</dbReference>
<protein>
    <recommendedName>
        <fullName evidence="3">DUF4085 family protein</fullName>
    </recommendedName>
</protein>
<evidence type="ECO:0008006" key="3">
    <source>
        <dbReference type="Google" id="ProtNLM"/>
    </source>
</evidence>
<evidence type="ECO:0000313" key="2">
    <source>
        <dbReference type="Proteomes" id="UP000321363"/>
    </source>
</evidence>
<dbReference type="OrthoDB" id="2082233at2"/>
<dbReference type="Proteomes" id="UP000321363">
    <property type="component" value="Unassembled WGS sequence"/>
</dbReference>
<dbReference type="AlphaFoldDB" id="A0A5C6VM88"/>
<proteinExistence type="predicted"/>
<dbReference type="RefSeq" id="WP_158638653.1">
    <property type="nucleotide sequence ID" value="NZ_VOQF01000013.1"/>
</dbReference>
<gene>
    <name evidence="1" type="ORF">FS935_18615</name>
</gene>